<evidence type="ECO:0000313" key="1">
    <source>
        <dbReference type="EMBL" id="MDT7828436.1"/>
    </source>
</evidence>
<dbReference type="EMBL" id="JAVTTP010000001">
    <property type="protein sequence ID" value="MDT7828436.1"/>
    <property type="molecule type" value="Genomic_DNA"/>
</dbReference>
<organism evidence="1 2">
    <name type="scientific">Pricia mediterranea</name>
    <dbReference type="NCBI Taxonomy" id="3076079"/>
    <lineage>
        <taxon>Bacteria</taxon>
        <taxon>Pseudomonadati</taxon>
        <taxon>Bacteroidota</taxon>
        <taxon>Flavobacteriia</taxon>
        <taxon>Flavobacteriales</taxon>
        <taxon>Flavobacteriaceae</taxon>
        <taxon>Pricia</taxon>
    </lineage>
</organism>
<comment type="caution">
    <text evidence="1">The sequence shown here is derived from an EMBL/GenBank/DDBJ whole genome shotgun (WGS) entry which is preliminary data.</text>
</comment>
<gene>
    <name evidence="1" type="ORF">RQM65_07160</name>
</gene>
<reference evidence="1 2" key="1">
    <citation type="submission" date="2023-09" db="EMBL/GenBank/DDBJ databases">
        <title>Novel taxa isolated from Blanes Bay.</title>
        <authorList>
            <person name="Rey-Velasco X."/>
            <person name="Lucena T."/>
        </authorList>
    </citation>
    <scope>NUCLEOTIDE SEQUENCE [LARGE SCALE GENOMIC DNA]</scope>
    <source>
        <strain evidence="1 2">S334</strain>
    </source>
</reference>
<protein>
    <recommendedName>
        <fullName evidence="3">Transposase</fullName>
    </recommendedName>
</protein>
<keyword evidence="2" id="KW-1185">Reference proteome</keyword>
<dbReference type="RefSeq" id="WP_314013757.1">
    <property type="nucleotide sequence ID" value="NZ_JAVTTP010000001.1"/>
</dbReference>
<sequence>MFHTKSSSGTICVSMALFRIDEMESGKSFLANVIKTYNVIPRFVVKT</sequence>
<proteinExistence type="predicted"/>
<name>A0ABU3L517_9FLAO</name>
<evidence type="ECO:0000313" key="2">
    <source>
        <dbReference type="Proteomes" id="UP001250656"/>
    </source>
</evidence>
<accession>A0ABU3L517</accession>
<evidence type="ECO:0008006" key="3">
    <source>
        <dbReference type="Google" id="ProtNLM"/>
    </source>
</evidence>
<dbReference type="Proteomes" id="UP001250656">
    <property type="component" value="Unassembled WGS sequence"/>
</dbReference>